<name>A0A1F8GCQ0_9BACT</name>
<accession>A0A1F8GCQ0</accession>
<dbReference type="EMBL" id="MGKI01000006">
    <property type="protein sequence ID" value="OGN23051.1"/>
    <property type="molecule type" value="Genomic_DNA"/>
</dbReference>
<dbReference type="STRING" id="1802694.A2918_02890"/>
<gene>
    <name evidence="1" type="ORF">A2918_02890</name>
</gene>
<organism evidence="1 2">
    <name type="scientific">Candidatus Yanofskybacteria bacterium RIFCSPLOWO2_01_FULL_42_49</name>
    <dbReference type="NCBI Taxonomy" id="1802694"/>
    <lineage>
        <taxon>Bacteria</taxon>
        <taxon>Candidatus Yanofskyibacteriota</taxon>
    </lineage>
</organism>
<dbReference type="Proteomes" id="UP000178227">
    <property type="component" value="Unassembled WGS sequence"/>
</dbReference>
<dbReference type="AlphaFoldDB" id="A0A1F8GCQ0"/>
<evidence type="ECO:0000313" key="1">
    <source>
        <dbReference type="EMBL" id="OGN23051.1"/>
    </source>
</evidence>
<evidence type="ECO:0000313" key="2">
    <source>
        <dbReference type="Proteomes" id="UP000178227"/>
    </source>
</evidence>
<protein>
    <submittedName>
        <fullName evidence="1">Uncharacterized protein</fullName>
    </submittedName>
</protein>
<sequence length="83" mass="9267">MAVLIVRLKLNTSRDWIAERLVGLGLREIRVSLGKTEVGDRCFLLLANQKCFDALVVVPDDEATEFARKIRLVSPQVVDVSEA</sequence>
<reference evidence="1 2" key="1">
    <citation type="journal article" date="2016" name="Nat. Commun.">
        <title>Thousands of microbial genomes shed light on interconnected biogeochemical processes in an aquifer system.</title>
        <authorList>
            <person name="Anantharaman K."/>
            <person name="Brown C.T."/>
            <person name="Hug L.A."/>
            <person name="Sharon I."/>
            <person name="Castelle C.J."/>
            <person name="Probst A.J."/>
            <person name="Thomas B.C."/>
            <person name="Singh A."/>
            <person name="Wilkins M.J."/>
            <person name="Karaoz U."/>
            <person name="Brodie E.L."/>
            <person name="Williams K.H."/>
            <person name="Hubbard S.S."/>
            <person name="Banfield J.F."/>
        </authorList>
    </citation>
    <scope>NUCLEOTIDE SEQUENCE [LARGE SCALE GENOMIC DNA]</scope>
</reference>
<proteinExistence type="predicted"/>
<comment type="caution">
    <text evidence="1">The sequence shown here is derived from an EMBL/GenBank/DDBJ whole genome shotgun (WGS) entry which is preliminary data.</text>
</comment>